<sequence length="527" mass="61054">MNLTPLILQYKHAPPGRTFNLIHNNVQDFYFYQSLMNEGAGGAWLTSNPYTSEPHPPTVIFSYFVWLGYLSKLLGLSFALTYHLLRITFSLVFFIAVFKLIFFLKTPYPRLAYFFFLFAAPVMHKIPDGAKFVTVPYMYWWTAVDPIRRAAYLPHHMLAGILLIVTVIMLLSFIKNRKPYLIILAILLSLPLALVHPPSILILLITLPSSGVVYLLQNFKKVTGSFLKPHYQMFLYLLLFWVINIILVFIIASQGNSSLIWSKLFNWEKGQQFPLIQELPFAFGILLPLALLGVLKALSNYKYKDTFLVSWFLFPLLSIPFAPQIGISNVRLIQGVPYLPLSILAVLGIDFFAKQYEIFADRIRIKFHTRAKITGFFLILFIIFTYPTLSWSVKSQIQEYWPIFGNVYLDNRLNNVFTYINNNFPDKTVVLSTFYTGNYLPAFTHTTSFIGHDGYTYNMEDKRKLTDKFFAGQMTTEEVKNLIKNNNITLIFQGPEEKPIYSKYLYPNIIQPIYDQNDFTLYVLKLP</sequence>
<name>A0A1F6A5J1_9BACT</name>
<feature type="transmembrane region" description="Helical" evidence="1">
    <location>
        <begin position="87"/>
        <end position="104"/>
    </location>
</feature>
<keyword evidence="1" id="KW-1133">Transmembrane helix</keyword>
<feature type="transmembrane region" description="Helical" evidence="1">
    <location>
        <begin position="332"/>
        <end position="353"/>
    </location>
</feature>
<dbReference type="AlphaFoldDB" id="A0A1F6A5J1"/>
<proteinExistence type="predicted"/>
<keyword evidence="1" id="KW-0472">Membrane</keyword>
<evidence type="ECO:0000313" key="2">
    <source>
        <dbReference type="EMBL" id="OGG20005.1"/>
    </source>
</evidence>
<evidence type="ECO:0008006" key="4">
    <source>
        <dbReference type="Google" id="ProtNLM"/>
    </source>
</evidence>
<feature type="transmembrane region" description="Helical" evidence="1">
    <location>
        <begin position="180"/>
        <end position="213"/>
    </location>
</feature>
<gene>
    <name evidence="2" type="ORF">A3D03_06215</name>
</gene>
<evidence type="ECO:0000313" key="3">
    <source>
        <dbReference type="Proteomes" id="UP000177092"/>
    </source>
</evidence>
<organism evidence="2 3">
    <name type="scientific">Candidatus Gottesmanbacteria bacterium RIFCSPHIGHO2_02_FULL_40_13</name>
    <dbReference type="NCBI Taxonomy" id="1798384"/>
    <lineage>
        <taxon>Bacteria</taxon>
        <taxon>Candidatus Gottesmaniibacteriota</taxon>
    </lineage>
</organism>
<feature type="transmembrane region" description="Helical" evidence="1">
    <location>
        <begin position="234"/>
        <end position="255"/>
    </location>
</feature>
<dbReference type="EMBL" id="MFJN01000060">
    <property type="protein sequence ID" value="OGG20005.1"/>
    <property type="molecule type" value="Genomic_DNA"/>
</dbReference>
<accession>A0A1F6A5J1</accession>
<keyword evidence="1" id="KW-0812">Transmembrane</keyword>
<feature type="transmembrane region" description="Helical" evidence="1">
    <location>
        <begin position="60"/>
        <end position="80"/>
    </location>
</feature>
<evidence type="ECO:0000256" key="1">
    <source>
        <dbReference type="SAM" id="Phobius"/>
    </source>
</evidence>
<feature type="transmembrane region" description="Helical" evidence="1">
    <location>
        <begin position="307"/>
        <end position="326"/>
    </location>
</feature>
<feature type="transmembrane region" description="Helical" evidence="1">
    <location>
        <begin position="373"/>
        <end position="393"/>
    </location>
</feature>
<dbReference type="STRING" id="1798384.A3D03_06215"/>
<dbReference type="Proteomes" id="UP000177092">
    <property type="component" value="Unassembled WGS sequence"/>
</dbReference>
<comment type="caution">
    <text evidence="2">The sequence shown here is derived from an EMBL/GenBank/DDBJ whole genome shotgun (WGS) entry which is preliminary data.</text>
</comment>
<feature type="transmembrane region" description="Helical" evidence="1">
    <location>
        <begin position="275"/>
        <end position="295"/>
    </location>
</feature>
<feature type="transmembrane region" description="Helical" evidence="1">
    <location>
        <begin position="157"/>
        <end position="174"/>
    </location>
</feature>
<reference evidence="2 3" key="1">
    <citation type="journal article" date="2016" name="Nat. Commun.">
        <title>Thousands of microbial genomes shed light on interconnected biogeochemical processes in an aquifer system.</title>
        <authorList>
            <person name="Anantharaman K."/>
            <person name="Brown C.T."/>
            <person name="Hug L.A."/>
            <person name="Sharon I."/>
            <person name="Castelle C.J."/>
            <person name="Probst A.J."/>
            <person name="Thomas B.C."/>
            <person name="Singh A."/>
            <person name="Wilkins M.J."/>
            <person name="Karaoz U."/>
            <person name="Brodie E.L."/>
            <person name="Williams K.H."/>
            <person name="Hubbard S.S."/>
            <person name="Banfield J.F."/>
        </authorList>
    </citation>
    <scope>NUCLEOTIDE SEQUENCE [LARGE SCALE GENOMIC DNA]</scope>
</reference>
<protein>
    <recommendedName>
        <fullName evidence="4">Glycosyltransferase RgtA/B/C/D-like domain-containing protein</fullName>
    </recommendedName>
</protein>